<reference evidence="2 3" key="1">
    <citation type="submission" date="2014-04" db="EMBL/GenBank/DDBJ databases">
        <title>Evolutionary Origins and Diversification of the Mycorrhizal Mutualists.</title>
        <authorList>
            <consortium name="DOE Joint Genome Institute"/>
            <consortium name="Mycorrhizal Genomics Consortium"/>
            <person name="Kohler A."/>
            <person name="Kuo A."/>
            <person name="Nagy L.G."/>
            <person name="Floudas D."/>
            <person name="Copeland A."/>
            <person name="Barry K.W."/>
            <person name="Cichocki N."/>
            <person name="Veneault-Fourrey C."/>
            <person name="LaButti K."/>
            <person name="Lindquist E.A."/>
            <person name="Lipzen A."/>
            <person name="Lundell T."/>
            <person name="Morin E."/>
            <person name="Murat C."/>
            <person name="Riley R."/>
            <person name="Ohm R."/>
            <person name="Sun H."/>
            <person name="Tunlid A."/>
            <person name="Henrissat B."/>
            <person name="Grigoriev I.V."/>
            <person name="Hibbett D.S."/>
            <person name="Martin F."/>
        </authorList>
    </citation>
    <scope>NUCLEOTIDE SEQUENCE [LARGE SCALE GENOMIC DNA]</scope>
    <source>
        <strain evidence="2 3">Koide BX008</strain>
    </source>
</reference>
<evidence type="ECO:0000313" key="2">
    <source>
        <dbReference type="EMBL" id="KIL70715.1"/>
    </source>
</evidence>
<dbReference type="InterPro" id="IPR052055">
    <property type="entry name" value="Hepadnavirus_pol/RT"/>
</dbReference>
<dbReference type="InParanoid" id="A0A0C2T498"/>
<evidence type="ECO:0000256" key="1">
    <source>
        <dbReference type="SAM" id="MobiDB-lite"/>
    </source>
</evidence>
<sequence>MRDDAKTPDRAAAQSAKEVDRLWRKAPAHLISLTASLKFHRGLLWTHEEIGKSPTALSTRIDPPLPRPGPDELRPEILTTISEHPELFKIVTPIKIDRFKQLLATHPNQPFVDSVITGLREGFWPFANTQPESYPLTHDASFRPPKTPKERQFLIDQCQTEIDLERFSPAFGKDLLPGMYSMPIHAVPKPSSGKLRLVVDHSSPKFSLNSMISRGDIAGAKLDSIKDLVDSILQFRRKRGHDIKLVLFKSDVSAAYRRLPMHPLWQVKQVITVEGQRHIDRCNSFGNRGAQKLWVSVMALVIWIALYVRKLKHMKLYTDDAYSFEVSGKLELYRPYNCLMPRKQARLLNLWDEVGIPHDESKQVWGETLTIIGFEVDPNRMTVTMPIEKLKELLEAIPTFCYPSNNSRYQLLRHFMQVAGWINWALNVFPLLKPALSGLFYRIRGKDEPNELVFVDRVICFELEWFTSHARRSNGIHVMESIAWRPAEANWVFYCGASLDGLGCYFPAESTAFCAAAPELDPAGKLFYLDALCICWAIHIAHRRHLSGNIVIFTSTENTVALFNRLYSPIPLYNPILISAVDVLVLRQFRIQVLTVPGDKNIIADAVSRSGFAFVNEHFPDVRINHDEPLPTLSSPSLDCPPSDPVRLHRL</sequence>
<dbReference type="EMBL" id="KN818223">
    <property type="protein sequence ID" value="KIL70715.1"/>
    <property type="molecule type" value="Genomic_DNA"/>
</dbReference>
<dbReference type="OrthoDB" id="198652at2759"/>
<proteinExistence type="predicted"/>
<keyword evidence="3" id="KW-1185">Reference proteome</keyword>
<dbReference type="SUPFAM" id="SSF56672">
    <property type="entry name" value="DNA/RNA polymerases"/>
    <property type="match status" value="1"/>
</dbReference>
<dbReference type="InterPro" id="IPR043502">
    <property type="entry name" value="DNA/RNA_pol_sf"/>
</dbReference>
<evidence type="ECO:0000313" key="3">
    <source>
        <dbReference type="Proteomes" id="UP000054549"/>
    </source>
</evidence>
<name>A0A0C2T498_AMAMK</name>
<dbReference type="PANTHER" id="PTHR33050:SF7">
    <property type="entry name" value="RIBONUCLEASE H"/>
    <property type="match status" value="1"/>
</dbReference>
<dbReference type="PANTHER" id="PTHR33050">
    <property type="entry name" value="REVERSE TRANSCRIPTASE DOMAIN-CONTAINING PROTEIN"/>
    <property type="match status" value="1"/>
</dbReference>
<feature type="region of interest" description="Disordered" evidence="1">
    <location>
        <begin position="628"/>
        <end position="651"/>
    </location>
</feature>
<dbReference type="Proteomes" id="UP000054549">
    <property type="component" value="Unassembled WGS sequence"/>
</dbReference>
<gene>
    <name evidence="2" type="ORF">M378DRAFT_155654</name>
</gene>
<organism evidence="2 3">
    <name type="scientific">Amanita muscaria (strain Koide BX008)</name>
    <dbReference type="NCBI Taxonomy" id="946122"/>
    <lineage>
        <taxon>Eukaryota</taxon>
        <taxon>Fungi</taxon>
        <taxon>Dikarya</taxon>
        <taxon>Basidiomycota</taxon>
        <taxon>Agaricomycotina</taxon>
        <taxon>Agaricomycetes</taxon>
        <taxon>Agaricomycetidae</taxon>
        <taxon>Agaricales</taxon>
        <taxon>Pluteineae</taxon>
        <taxon>Amanitaceae</taxon>
        <taxon>Amanita</taxon>
    </lineage>
</organism>
<feature type="compositionally biased region" description="Low complexity" evidence="1">
    <location>
        <begin position="630"/>
        <end position="641"/>
    </location>
</feature>
<dbReference type="HOGENOM" id="CLU_006058_0_2_1"/>
<dbReference type="STRING" id="946122.A0A0C2T498"/>
<protein>
    <submittedName>
        <fullName evidence="2">Uncharacterized protein</fullName>
    </submittedName>
</protein>
<accession>A0A0C2T498</accession>
<dbReference type="AlphaFoldDB" id="A0A0C2T498"/>